<organism evidence="1 2">
    <name type="scientific">Intoshia linei</name>
    <dbReference type="NCBI Taxonomy" id="1819745"/>
    <lineage>
        <taxon>Eukaryota</taxon>
        <taxon>Metazoa</taxon>
        <taxon>Spiralia</taxon>
        <taxon>Lophotrochozoa</taxon>
        <taxon>Mesozoa</taxon>
        <taxon>Orthonectida</taxon>
        <taxon>Rhopaluridae</taxon>
        <taxon>Intoshia</taxon>
    </lineage>
</organism>
<comment type="caution">
    <text evidence="1">The sequence shown here is derived from an EMBL/GenBank/DDBJ whole genome shotgun (WGS) entry which is preliminary data.</text>
</comment>
<keyword evidence="2" id="KW-1185">Reference proteome</keyword>
<reference evidence="1 2" key="1">
    <citation type="submission" date="2016-04" db="EMBL/GenBank/DDBJ databases">
        <title>The genome of Intoshia linei affirms orthonectids as highly simplified spiralians.</title>
        <authorList>
            <person name="Mikhailov K.V."/>
            <person name="Slusarev G.S."/>
            <person name="Nikitin M.A."/>
            <person name="Logacheva M.D."/>
            <person name="Penin A."/>
            <person name="Aleoshin V."/>
            <person name="Panchin Y.V."/>
        </authorList>
    </citation>
    <scope>NUCLEOTIDE SEQUENCE [LARGE SCALE GENOMIC DNA]</scope>
    <source>
        <strain evidence="1">Intl2013</strain>
        <tissue evidence="1">Whole animal</tissue>
    </source>
</reference>
<dbReference type="Proteomes" id="UP000078046">
    <property type="component" value="Unassembled WGS sequence"/>
</dbReference>
<proteinExistence type="predicted"/>
<dbReference type="AlphaFoldDB" id="A0A177BDL6"/>
<accession>A0A177BDL6</accession>
<sequence length="141" mass="16243">MYINTFRNVEKKEIISSYTHPCCGYKMSIITKQNAIDSKGNLIELLKDENENGPIFYETDCSGSQCEHVESIITGLSNNLIIFEDVICRYMQKVLQVVGKPLSSNKDDYFVYYVKSTTGCLPVDDETMKVEHRKHGYYRMS</sequence>
<gene>
    <name evidence="1" type="ORF">A3Q56_00538</name>
</gene>
<evidence type="ECO:0000313" key="2">
    <source>
        <dbReference type="Proteomes" id="UP000078046"/>
    </source>
</evidence>
<name>A0A177BDL6_9BILA</name>
<protein>
    <submittedName>
        <fullName evidence="1">Uncharacterized protein</fullName>
    </submittedName>
</protein>
<evidence type="ECO:0000313" key="1">
    <source>
        <dbReference type="EMBL" id="OAF71702.1"/>
    </source>
</evidence>
<dbReference type="EMBL" id="LWCA01000030">
    <property type="protein sequence ID" value="OAF71702.1"/>
    <property type="molecule type" value="Genomic_DNA"/>
</dbReference>